<dbReference type="PRINTS" id="PR00237">
    <property type="entry name" value="GPCRRHODOPSN"/>
</dbReference>
<feature type="non-terminal residue" evidence="16">
    <location>
        <position position="487"/>
    </location>
</feature>
<keyword evidence="9 13" id="KW-0472">Membrane</keyword>
<keyword evidence="15" id="KW-1185">Reference proteome</keyword>
<evidence type="ECO:0000256" key="1">
    <source>
        <dbReference type="ARBA" id="ARBA00002936"/>
    </source>
</evidence>
<feature type="domain" description="G-protein coupled receptors family 1 profile" evidence="14">
    <location>
        <begin position="39"/>
        <end position="126"/>
    </location>
</feature>
<feature type="transmembrane region" description="Helical" evidence="13">
    <location>
        <begin position="304"/>
        <end position="327"/>
    </location>
</feature>
<evidence type="ECO:0000313" key="16">
    <source>
        <dbReference type="RefSeq" id="XP_006877598.1"/>
    </source>
</evidence>
<dbReference type="GeneID" id="102816337"/>
<gene>
    <name evidence="16" type="primary">LOC102816337</name>
</gene>
<reference evidence="16" key="1">
    <citation type="submission" date="2025-08" db="UniProtKB">
        <authorList>
            <consortium name="RefSeq"/>
        </authorList>
    </citation>
    <scope>IDENTIFICATION</scope>
    <source>
        <tissue evidence="16">Spleen</tissue>
    </source>
</reference>
<dbReference type="AlphaFoldDB" id="A0A9B0U7G8"/>
<dbReference type="InterPro" id="IPR000725">
    <property type="entry name" value="Olfact_rcpt"/>
</dbReference>
<dbReference type="PROSITE" id="PS50262">
    <property type="entry name" value="G_PROTEIN_RECEP_F1_2"/>
    <property type="match status" value="2"/>
</dbReference>
<dbReference type="GO" id="GO:0004930">
    <property type="term" value="F:G protein-coupled receptor activity"/>
    <property type="evidence" value="ECO:0007669"/>
    <property type="project" value="UniProtKB-KW"/>
</dbReference>
<dbReference type="InterPro" id="IPR017452">
    <property type="entry name" value="GPCR_Rhodpsn_7TM"/>
</dbReference>
<evidence type="ECO:0000256" key="3">
    <source>
        <dbReference type="ARBA" id="ARBA00022475"/>
    </source>
</evidence>
<dbReference type="InterPro" id="IPR000276">
    <property type="entry name" value="GPCR_Rhodpsn"/>
</dbReference>
<dbReference type="SUPFAM" id="SSF81321">
    <property type="entry name" value="Family A G protein-coupled receptor-like"/>
    <property type="match status" value="2"/>
</dbReference>
<evidence type="ECO:0000256" key="11">
    <source>
        <dbReference type="ARBA" id="ARBA00023224"/>
    </source>
</evidence>
<proteinExistence type="inferred from homology"/>
<protein>
    <submittedName>
        <fullName evidence="16">Olfactory receptor 14I1-like</fullName>
    </submittedName>
</protein>
<organism evidence="15 16">
    <name type="scientific">Chrysochloris asiatica</name>
    <name type="common">Cape golden mole</name>
    <dbReference type="NCBI Taxonomy" id="185453"/>
    <lineage>
        <taxon>Eukaryota</taxon>
        <taxon>Metazoa</taxon>
        <taxon>Chordata</taxon>
        <taxon>Craniata</taxon>
        <taxon>Vertebrata</taxon>
        <taxon>Euteleostomi</taxon>
        <taxon>Mammalia</taxon>
        <taxon>Eutheria</taxon>
        <taxon>Afrotheria</taxon>
        <taxon>Chrysochloridae</taxon>
        <taxon>Chrysochlorinae</taxon>
        <taxon>Chrysochloris</taxon>
    </lineage>
</organism>
<evidence type="ECO:0000256" key="12">
    <source>
        <dbReference type="RuleBase" id="RU000688"/>
    </source>
</evidence>
<keyword evidence="8 12" id="KW-0297">G-protein coupled receptor</keyword>
<feature type="transmembrane region" description="Helical" evidence="13">
    <location>
        <begin position="405"/>
        <end position="429"/>
    </location>
</feature>
<evidence type="ECO:0000256" key="10">
    <source>
        <dbReference type="ARBA" id="ARBA00023170"/>
    </source>
</evidence>
<comment type="similarity">
    <text evidence="12">Belongs to the G-protein coupled receptor 1 family.</text>
</comment>
<dbReference type="Gene3D" id="1.10.1220.70">
    <property type="match status" value="1"/>
</dbReference>
<dbReference type="Proteomes" id="UP000504623">
    <property type="component" value="Unplaced"/>
</dbReference>
<dbReference type="GO" id="GO:0004984">
    <property type="term" value="F:olfactory receptor activity"/>
    <property type="evidence" value="ECO:0007669"/>
    <property type="project" value="InterPro"/>
</dbReference>
<feature type="transmembrane region" description="Helical" evidence="13">
    <location>
        <begin position="55"/>
        <end position="76"/>
    </location>
</feature>
<evidence type="ECO:0000259" key="14">
    <source>
        <dbReference type="PROSITE" id="PS50262"/>
    </source>
</evidence>
<keyword evidence="11 12" id="KW-0807">Transducer</keyword>
<keyword evidence="10 12" id="KW-0675">Receptor</keyword>
<dbReference type="PRINTS" id="PR00245">
    <property type="entry name" value="OLFACTORYR"/>
</dbReference>
<feature type="transmembrane region" description="Helical" evidence="13">
    <location>
        <begin position="450"/>
        <end position="470"/>
    </location>
</feature>
<dbReference type="PANTHER" id="PTHR26452">
    <property type="entry name" value="OLFACTORY RECEPTOR"/>
    <property type="match status" value="1"/>
</dbReference>
<evidence type="ECO:0000256" key="6">
    <source>
        <dbReference type="ARBA" id="ARBA00022725"/>
    </source>
</evidence>
<evidence type="ECO:0000256" key="9">
    <source>
        <dbReference type="ARBA" id="ARBA00023136"/>
    </source>
</evidence>
<feature type="domain" description="G-protein coupled receptors family 1 profile" evidence="14">
    <location>
        <begin position="248"/>
        <end position="487"/>
    </location>
</feature>
<dbReference type="Pfam" id="PF00001">
    <property type="entry name" value="7tm_1"/>
    <property type="match status" value="3"/>
</dbReference>
<evidence type="ECO:0000256" key="13">
    <source>
        <dbReference type="SAM" id="Phobius"/>
    </source>
</evidence>
<comment type="function">
    <text evidence="1">Odorant receptor.</text>
</comment>
<keyword evidence="7 13" id="KW-1133">Transmembrane helix</keyword>
<evidence type="ECO:0000256" key="4">
    <source>
        <dbReference type="ARBA" id="ARBA00022606"/>
    </source>
</evidence>
<evidence type="ECO:0000256" key="8">
    <source>
        <dbReference type="ARBA" id="ARBA00023040"/>
    </source>
</evidence>
<dbReference type="OrthoDB" id="10486476at2759"/>
<evidence type="ECO:0000313" key="15">
    <source>
        <dbReference type="Proteomes" id="UP000504623"/>
    </source>
</evidence>
<name>A0A9B0U7G8_CHRAS</name>
<dbReference type="RefSeq" id="XP_006877598.1">
    <property type="nucleotide sequence ID" value="XM_006877536.1"/>
</dbReference>
<feature type="transmembrane region" description="Helical" evidence="13">
    <location>
        <begin position="236"/>
        <end position="258"/>
    </location>
</feature>
<evidence type="ECO:0000256" key="5">
    <source>
        <dbReference type="ARBA" id="ARBA00022692"/>
    </source>
</evidence>
<dbReference type="GO" id="GO:0005886">
    <property type="term" value="C:plasma membrane"/>
    <property type="evidence" value="ECO:0007669"/>
    <property type="project" value="UniProtKB-SubCell"/>
</dbReference>
<keyword evidence="4" id="KW-0716">Sensory transduction</keyword>
<dbReference type="FunFam" id="1.20.1070.10:FF:000037">
    <property type="entry name" value="Olfactory receptor"/>
    <property type="match status" value="1"/>
</dbReference>
<dbReference type="CDD" id="cd15227">
    <property type="entry name" value="7tmA_OR14-like"/>
    <property type="match status" value="1"/>
</dbReference>
<evidence type="ECO:0000256" key="2">
    <source>
        <dbReference type="ARBA" id="ARBA00004651"/>
    </source>
</evidence>
<keyword evidence="5 12" id="KW-0812">Transmembrane</keyword>
<accession>A0A9B0U7G8</accession>
<feature type="transmembrane region" description="Helical" evidence="13">
    <location>
        <begin position="27"/>
        <end position="49"/>
    </location>
</feature>
<evidence type="ECO:0000256" key="7">
    <source>
        <dbReference type="ARBA" id="ARBA00022989"/>
    </source>
</evidence>
<dbReference type="Gene3D" id="1.20.1070.10">
    <property type="entry name" value="Rhodopsin 7-helix transmembrane proteins"/>
    <property type="match status" value="2"/>
</dbReference>
<sequence length="487" mass="54415">MGNLTIILEFLFMDIASSRELQILQSLIFLVIYLGAVAGNLLTVTVILTDTHLHSPMYFFIANLSLLDFCYISVTVPKSIVNSLMNKFFFLVVMSYDRYVAICHPLHYQLIITPRLCKQLSGGSWATGSEFFACLGPISNTSTIQSLFTAIFYSMASPLINPIIFSLRNREIKNALNRMFNTTSKVLLKAGHHFIILFFDSRENSVLMDMGNLTIIKEFLLMGITSTREQQVLQAVLFLAIYLATMTGNLLTVTVIVTDTQLHSPMYFFIGNLSLLDYCYISVTVPKSIVNSLMDSKLISLQECVAQTFLFILFGSTEFFFLVVMSYDRYVAICHPLHYQLIITPRLCTQMSGGSWATGLIYSAIHTGTIFRLPFTKSNVIHQFFCDIPQILSISSQSVQFSETVAIAGSTGVVLLCVVILFTSYVNIFSTVLQMRSVEARNKALSTCSPQIATIILFITSALFACFGPMSNTSTIQSLLMAVFYSM</sequence>
<keyword evidence="6" id="KW-0552">Olfaction</keyword>
<keyword evidence="3" id="KW-1003">Cell membrane</keyword>
<comment type="subcellular location">
    <subcellularLocation>
        <location evidence="2">Cell membrane</location>
        <topology evidence="2">Multi-pass membrane protein</topology>
    </subcellularLocation>
</comment>
<dbReference type="PROSITE" id="PS00237">
    <property type="entry name" value="G_PROTEIN_RECEP_F1_1"/>
    <property type="match status" value="1"/>
</dbReference>
<dbReference type="InterPro" id="IPR050516">
    <property type="entry name" value="Olfactory_GPCR"/>
</dbReference>